<evidence type="ECO:0000256" key="1">
    <source>
        <dbReference type="SAM" id="MobiDB-lite"/>
    </source>
</evidence>
<organism evidence="3 4">
    <name type="scientific">Polyangium sorediatum</name>
    <dbReference type="NCBI Taxonomy" id="889274"/>
    <lineage>
        <taxon>Bacteria</taxon>
        <taxon>Pseudomonadati</taxon>
        <taxon>Myxococcota</taxon>
        <taxon>Polyangia</taxon>
        <taxon>Polyangiales</taxon>
        <taxon>Polyangiaceae</taxon>
        <taxon>Polyangium</taxon>
    </lineage>
</organism>
<evidence type="ECO:0000313" key="4">
    <source>
        <dbReference type="Proteomes" id="UP001160301"/>
    </source>
</evidence>
<accession>A0ABT6P0P5</accession>
<feature type="signal peptide" evidence="2">
    <location>
        <begin position="1"/>
        <end position="21"/>
    </location>
</feature>
<feature type="chain" id="PRO_5047452591" description="Lipoprotein" evidence="2">
    <location>
        <begin position="22"/>
        <end position="281"/>
    </location>
</feature>
<feature type="compositionally biased region" description="Basic and acidic residues" evidence="1">
    <location>
        <begin position="211"/>
        <end position="245"/>
    </location>
</feature>
<evidence type="ECO:0000256" key="2">
    <source>
        <dbReference type="SAM" id="SignalP"/>
    </source>
</evidence>
<name>A0ABT6P0P5_9BACT</name>
<reference evidence="3 4" key="1">
    <citation type="submission" date="2023-04" db="EMBL/GenBank/DDBJ databases">
        <title>The genome sequence of Polyangium sorediatum DSM14670.</title>
        <authorList>
            <person name="Zhang X."/>
        </authorList>
    </citation>
    <scope>NUCLEOTIDE SEQUENCE [LARGE SCALE GENOMIC DNA]</scope>
    <source>
        <strain evidence="3 4">DSM 14670</strain>
    </source>
</reference>
<dbReference type="PROSITE" id="PS51257">
    <property type="entry name" value="PROKAR_LIPOPROTEIN"/>
    <property type="match status" value="1"/>
</dbReference>
<feature type="region of interest" description="Disordered" evidence="1">
    <location>
        <begin position="27"/>
        <end position="51"/>
    </location>
</feature>
<sequence>MTSRVIVWTLAGPLLALSACASTPAPTTNAFTGETTPKRAALRGPSGTVDDRSMCDWKGRKDREASEIAGPGSLKPNVRRVFLLVGVGESQKKILVCREVDTNFDGVKDVVRRYNDKGESVHEESDTNYDGRIDTWITFSRGKLAEVALDNDRDGKPDEWKSYSEGRLSRIKRDQNRDGKPDVWEIYREGKLERMGVDLDADERVDRWDHDTEARRRTEEAERKKEEEAKKREAEKRAAEKGDADKDGDEGEGEPKGSPPPAEKKDGKANDKADKSEKKKP</sequence>
<keyword evidence="4" id="KW-1185">Reference proteome</keyword>
<feature type="region of interest" description="Disordered" evidence="1">
    <location>
        <begin position="211"/>
        <end position="281"/>
    </location>
</feature>
<comment type="caution">
    <text evidence="3">The sequence shown here is derived from an EMBL/GenBank/DDBJ whole genome shotgun (WGS) entry which is preliminary data.</text>
</comment>
<dbReference type="EMBL" id="JARZHI010000038">
    <property type="protein sequence ID" value="MDI1434167.1"/>
    <property type="molecule type" value="Genomic_DNA"/>
</dbReference>
<proteinExistence type="predicted"/>
<evidence type="ECO:0000313" key="3">
    <source>
        <dbReference type="EMBL" id="MDI1434167.1"/>
    </source>
</evidence>
<protein>
    <recommendedName>
        <fullName evidence="5">Lipoprotein</fullName>
    </recommendedName>
</protein>
<dbReference type="RefSeq" id="WP_284721182.1">
    <property type="nucleotide sequence ID" value="NZ_JARZHI010000038.1"/>
</dbReference>
<dbReference type="Proteomes" id="UP001160301">
    <property type="component" value="Unassembled WGS sequence"/>
</dbReference>
<feature type="compositionally biased region" description="Basic and acidic residues" evidence="1">
    <location>
        <begin position="262"/>
        <end position="281"/>
    </location>
</feature>
<evidence type="ECO:0008006" key="5">
    <source>
        <dbReference type="Google" id="ProtNLM"/>
    </source>
</evidence>
<keyword evidence="2" id="KW-0732">Signal</keyword>
<gene>
    <name evidence="3" type="ORF">QHF89_32010</name>
</gene>